<evidence type="ECO:0000313" key="6">
    <source>
        <dbReference type="Proteomes" id="UP001168575"/>
    </source>
</evidence>
<dbReference type="GO" id="GO:0003684">
    <property type="term" value="F:damaged DNA binding"/>
    <property type="evidence" value="ECO:0007669"/>
    <property type="project" value="InterPro"/>
</dbReference>
<dbReference type="GO" id="GO:0006261">
    <property type="term" value="P:DNA-templated DNA replication"/>
    <property type="evidence" value="ECO:0007669"/>
    <property type="project" value="UniProtKB-UniRule"/>
</dbReference>
<dbReference type="Proteomes" id="UP001168575">
    <property type="component" value="Unassembled WGS sequence"/>
</dbReference>
<feature type="domain" description="UmuC" evidence="4">
    <location>
        <begin position="5"/>
        <end position="188"/>
    </location>
</feature>
<organism evidence="5 6">
    <name type="scientific">Phoenicibacter congonensis</name>
    <dbReference type="NCBI Taxonomy" id="1944646"/>
    <lineage>
        <taxon>Bacteria</taxon>
        <taxon>Bacillati</taxon>
        <taxon>Actinomycetota</taxon>
        <taxon>Coriobacteriia</taxon>
        <taxon>Eggerthellales</taxon>
        <taxon>Eggerthellaceae</taxon>
        <taxon>Phoenicibacter</taxon>
    </lineage>
</organism>
<dbReference type="InterPro" id="IPR036775">
    <property type="entry name" value="DNA_pol_Y-fam_lit_finger_sf"/>
</dbReference>
<dbReference type="SUPFAM" id="SSF100879">
    <property type="entry name" value="Lesion bypass DNA polymerase (Y-family), little finger domain"/>
    <property type="match status" value="1"/>
</dbReference>
<keyword evidence="3" id="KW-0460">Magnesium</keyword>
<dbReference type="InterPro" id="IPR043128">
    <property type="entry name" value="Rev_trsase/Diguanyl_cyclase"/>
</dbReference>
<keyword evidence="3" id="KW-0227">DNA damage</keyword>
<dbReference type="InterPro" id="IPR043502">
    <property type="entry name" value="DNA/RNA_pol_sf"/>
</dbReference>
<comment type="similarity">
    <text evidence="1 3">Belongs to the DNA polymerase type-Y family.</text>
</comment>
<keyword evidence="3" id="KW-0808">Transferase</keyword>
<dbReference type="PROSITE" id="PS50173">
    <property type="entry name" value="UMUC"/>
    <property type="match status" value="1"/>
</dbReference>
<keyword evidence="3" id="KW-0963">Cytoplasm</keyword>
<dbReference type="PANTHER" id="PTHR11076:SF35">
    <property type="entry name" value="DNA REPAIR PROTEIN HOMOLOG YOBH"/>
    <property type="match status" value="1"/>
</dbReference>
<evidence type="ECO:0000313" key="5">
    <source>
        <dbReference type="EMBL" id="MDO4842318.1"/>
    </source>
</evidence>
<dbReference type="GO" id="GO:0005829">
    <property type="term" value="C:cytosol"/>
    <property type="evidence" value="ECO:0007669"/>
    <property type="project" value="TreeGrafter"/>
</dbReference>
<dbReference type="GO" id="GO:0009432">
    <property type="term" value="P:SOS response"/>
    <property type="evidence" value="ECO:0007669"/>
    <property type="project" value="TreeGrafter"/>
</dbReference>
<accession>A0AA43RJD0</accession>
<dbReference type="Gene3D" id="3.30.1490.100">
    <property type="entry name" value="DNA polymerase, Y-family, little finger domain"/>
    <property type="match status" value="1"/>
</dbReference>
<dbReference type="Gene3D" id="3.30.70.270">
    <property type="match status" value="1"/>
</dbReference>
<dbReference type="PANTHER" id="PTHR11076">
    <property type="entry name" value="DNA REPAIR POLYMERASE UMUC / TRANSFERASE FAMILY MEMBER"/>
    <property type="match status" value="1"/>
</dbReference>
<dbReference type="InterPro" id="IPR022880">
    <property type="entry name" value="DNApol_IV"/>
</dbReference>
<comment type="function">
    <text evidence="2 3">Poorly processive, error-prone DNA polymerase involved in untargeted mutagenesis. Copies undamaged DNA at stalled replication forks, which arise in vivo from mismatched or misaligned primer ends. These misaligned primers can be extended by PolIV. Exhibits no 3'-5' exonuclease (proofreading) activity. May be involved in translesional synthesis, in conjunction with the beta clamp from PolIII.</text>
</comment>
<protein>
    <recommendedName>
        <fullName evidence="3">DNA polymerase IV</fullName>
        <shortName evidence="3">Pol IV</shortName>
        <ecNumber evidence="3">2.7.7.7</ecNumber>
    </recommendedName>
</protein>
<feature type="site" description="Substrate discrimination" evidence="3">
    <location>
        <position position="14"/>
    </location>
</feature>
<gene>
    <name evidence="3" type="primary">dinB</name>
    <name evidence="5" type="ORF">Q3982_06545</name>
</gene>
<feature type="active site" evidence="3">
    <location>
        <position position="106"/>
    </location>
</feature>
<dbReference type="CDD" id="cd03586">
    <property type="entry name" value="PolY_Pol_IV_kappa"/>
    <property type="match status" value="1"/>
</dbReference>
<comment type="subunit">
    <text evidence="3">Monomer.</text>
</comment>
<dbReference type="SUPFAM" id="SSF56672">
    <property type="entry name" value="DNA/RNA polymerases"/>
    <property type="match status" value="1"/>
</dbReference>
<keyword evidence="3" id="KW-0238">DNA-binding</keyword>
<feature type="binding site" evidence="3">
    <location>
        <position position="105"/>
    </location>
    <ligand>
        <name>Mg(2+)</name>
        <dbReference type="ChEBI" id="CHEBI:18420"/>
    </ligand>
</feature>
<evidence type="ECO:0000259" key="4">
    <source>
        <dbReference type="PROSITE" id="PS50173"/>
    </source>
</evidence>
<dbReference type="GO" id="GO:0042276">
    <property type="term" value="P:error-prone translesion synthesis"/>
    <property type="evidence" value="ECO:0007669"/>
    <property type="project" value="TreeGrafter"/>
</dbReference>
<keyword evidence="3" id="KW-0239">DNA-directed DNA polymerase</keyword>
<dbReference type="Pfam" id="PF11799">
    <property type="entry name" value="IMS_C"/>
    <property type="match status" value="1"/>
</dbReference>
<evidence type="ECO:0000256" key="2">
    <source>
        <dbReference type="ARBA" id="ARBA00025589"/>
    </source>
</evidence>
<dbReference type="GO" id="GO:0000287">
    <property type="term" value="F:magnesium ion binding"/>
    <property type="evidence" value="ECO:0007669"/>
    <property type="project" value="UniProtKB-UniRule"/>
</dbReference>
<reference evidence="5" key="1">
    <citation type="submission" date="2023-07" db="EMBL/GenBank/DDBJ databases">
        <title>Between Cages and Wild: Unraveling the Impact of Captivity on Animal Microbiomes and Antimicrobial Resistance.</title>
        <authorList>
            <person name="Schmartz G.P."/>
            <person name="Rehner J."/>
            <person name="Schuff M.J."/>
            <person name="Becker S.L."/>
            <person name="Kravczyk M."/>
            <person name="Gurevich A."/>
            <person name="Francke R."/>
            <person name="Mueller R."/>
            <person name="Keller V."/>
            <person name="Keller A."/>
        </authorList>
    </citation>
    <scope>NUCLEOTIDE SEQUENCE</scope>
    <source>
        <strain evidence="5">S12M_St_49</strain>
    </source>
</reference>
<comment type="subcellular location">
    <subcellularLocation>
        <location evidence="3">Cytoplasm</location>
    </subcellularLocation>
</comment>
<name>A0AA43RJD0_9ACTN</name>
<dbReference type="InterPro" id="IPR001126">
    <property type="entry name" value="UmuC"/>
</dbReference>
<dbReference type="EMBL" id="JAUMVS010000139">
    <property type="protein sequence ID" value="MDO4842318.1"/>
    <property type="molecule type" value="Genomic_DNA"/>
</dbReference>
<keyword evidence="3" id="KW-0548">Nucleotidyltransferase</keyword>
<dbReference type="Gene3D" id="1.10.150.20">
    <property type="entry name" value="5' to 3' exonuclease, C-terminal subdomain"/>
    <property type="match status" value="1"/>
</dbReference>
<dbReference type="InterPro" id="IPR050116">
    <property type="entry name" value="DNA_polymerase-Y"/>
</dbReference>
<dbReference type="Pfam" id="PF00817">
    <property type="entry name" value="IMS"/>
    <property type="match status" value="1"/>
</dbReference>
<keyword evidence="3" id="KW-0479">Metal-binding</keyword>
<dbReference type="HAMAP" id="MF_01113">
    <property type="entry name" value="DNApol_IV"/>
    <property type="match status" value="1"/>
</dbReference>
<dbReference type="GO" id="GO:0003887">
    <property type="term" value="F:DNA-directed DNA polymerase activity"/>
    <property type="evidence" value="ECO:0007669"/>
    <property type="project" value="UniProtKB-UniRule"/>
</dbReference>
<comment type="cofactor">
    <cofactor evidence="3">
        <name>Mg(2+)</name>
        <dbReference type="ChEBI" id="CHEBI:18420"/>
    </cofactor>
    <text evidence="3">Binds 2 magnesium ions per subunit.</text>
</comment>
<sequence>MDRQILHVDLNCCYGQIECQQHPELRDKPVVVAGKEELRHGIVMAKNLVAKQRGIGTAWTLREARQLCPDVVVVPPHFDLYKRVSRDTRNIYYSYSDQVEPFGIDECWIDITNSCKCLKMTPEEIAYDVNRRVMSELGLTTSVGLSWNKIFAKFGSDYKKPDAVTIITRENYQDIVWKSKVRDLLYVGRATEKKLNEAGIFTIEQLAHATDEYLGPNLGKMGFVLRDFANGNDVSPVKVFNPNHCDVDREIKSYGNGITFPRDIDDDQTAKAVCHMLAESVAQRMREDGVRAKTVSVAIRNNIDLSFFGRQRKLDIATNITPEICDIAWDLMRTSYIFSKQTPCRGLYVTCTKLEPDSRPQQLVLNDRFKDRQKMVALDKQIDEMRKRYGNNSIMWGAKASDVDTSQMDIKADNTVHPVSFFHK</sequence>
<dbReference type="InterPro" id="IPR017961">
    <property type="entry name" value="DNA_pol_Y-fam_little_finger"/>
</dbReference>
<keyword evidence="3" id="KW-0235">DNA replication</keyword>
<keyword evidence="6" id="KW-1185">Reference proteome</keyword>
<dbReference type="AlphaFoldDB" id="A0AA43RJD0"/>
<comment type="caution">
    <text evidence="5">The sequence shown here is derived from an EMBL/GenBank/DDBJ whole genome shotgun (WGS) entry which is preliminary data.</text>
</comment>
<evidence type="ECO:0000256" key="3">
    <source>
        <dbReference type="HAMAP-Rule" id="MF_01113"/>
    </source>
</evidence>
<comment type="catalytic activity">
    <reaction evidence="3">
        <text>DNA(n) + a 2'-deoxyribonucleoside 5'-triphosphate = DNA(n+1) + diphosphate</text>
        <dbReference type="Rhea" id="RHEA:22508"/>
        <dbReference type="Rhea" id="RHEA-COMP:17339"/>
        <dbReference type="Rhea" id="RHEA-COMP:17340"/>
        <dbReference type="ChEBI" id="CHEBI:33019"/>
        <dbReference type="ChEBI" id="CHEBI:61560"/>
        <dbReference type="ChEBI" id="CHEBI:173112"/>
        <dbReference type="EC" id="2.7.7.7"/>
    </reaction>
</comment>
<dbReference type="GO" id="GO:0006281">
    <property type="term" value="P:DNA repair"/>
    <property type="evidence" value="ECO:0007669"/>
    <property type="project" value="UniProtKB-UniRule"/>
</dbReference>
<dbReference type="Gene3D" id="3.40.1170.60">
    <property type="match status" value="1"/>
</dbReference>
<evidence type="ECO:0000256" key="1">
    <source>
        <dbReference type="ARBA" id="ARBA00010945"/>
    </source>
</evidence>
<feature type="binding site" evidence="3">
    <location>
        <position position="9"/>
    </location>
    <ligand>
        <name>Mg(2+)</name>
        <dbReference type="ChEBI" id="CHEBI:18420"/>
    </ligand>
</feature>
<proteinExistence type="inferred from homology"/>
<dbReference type="EC" id="2.7.7.7" evidence="3"/>
<keyword evidence="3" id="KW-0234">DNA repair</keyword>
<keyword evidence="3" id="KW-0515">Mutator protein</keyword>